<feature type="chain" id="PRO_5005568256" evidence="2">
    <location>
        <begin position="20"/>
        <end position="499"/>
    </location>
</feature>
<dbReference type="Proteomes" id="UP000037035">
    <property type="component" value="Unassembled WGS sequence"/>
</dbReference>
<dbReference type="PANTHER" id="PTHR34618:SF1">
    <property type="entry name" value="SECRETED PROTEIN"/>
    <property type="match status" value="1"/>
</dbReference>
<reference evidence="3 4" key="1">
    <citation type="submission" date="2015-08" db="EMBL/GenBank/DDBJ databases">
        <title>Next Generation Sequencing and Analysis of the Genome of Puccinia sorghi L Schw, the Causal Agent of Maize Common Rust.</title>
        <authorList>
            <person name="Rochi L."/>
            <person name="Burguener G."/>
            <person name="Darino M."/>
            <person name="Turjanski A."/>
            <person name="Kreff E."/>
            <person name="Dieguez M.J."/>
            <person name="Sacco F."/>
        </authorList>
    </citation>
    <scope>NUCLEOTIDE SEQUENCE [LARGE SCALE GENOMIC DNA]</scope>
    <source>
        <strain evidence="3 4">RO10H11247</strain>
    </source>
</reference>
<proteinExistence type="predicted"/>
<evidence type="ECO:0000313" key="3">
    <source>
        <dbReference type="EMBL" id="KNZ55458.1"/>
    </source>
</evidence>
<name>A0A0L6V3V7_9BASI</name>
<feature type="compositionally biased region" description="Polar residues" evidence="1">
    <location>
        <begin position="292"/>
        <end position="308"/>
    </location>
</feature>
<organism evidence="3 4">
    <name type="scientific">Puccinia sorghi</name>
    <dbReference type="NCBI Taxonomy" id="27349"/>
    <lineage>
        <taxon>Eukaryota</taxon>
        <taxon>Fungi</taxon>
        <taxon>Dikarya</taxon>
        <taxon>Basidiomycota</taxon>
        <taxon>Pucciniomycotina</taxon>
        <taxon>Pucciniomycetes</taxon>
        <taxon>Pucciniales</taxon>
        <taxon>Pucciniaceae</taxon>
        <taxon>Puccinia</taxon>
    </lineage>
</organism>
<dbReference type="EMBL" id="LAVV01007581">
    <property type="protein sequence ID" value="KNZ55458.1"/>
    <property type="molecule type" value="Genomic_DNA"/>
</dbReference>
<comment type="caution">
    <text evidence="3">The sequence shown here is derived from an EMBL/GenBank/DDBJ whole genome shotgun (WGS) entry which is preliminary data.</text>
</comment>
<dbReference type="Pfam" id="PF11327">
    <property type="entry name" value="Egh16-like"/>
    <property type="match status" value="2"/>
</dbReference>
<dbReference type="InterPro" id="IPR021476">
    <property type="entry name" value="Egh16-like"/>
</dbReference>
<feature type="region of interest" description="Disordered" evidence="1">
    <location>
        <begin position="292"/>
        <end position="499"/>
    </location>
</feature>
<gene>
    <name evidence="3" type="ORF">VP01_2671g3</name>
</gene>
<feature type="signal peptide" evidence="2">
    <location>
        <begin position="1"/>
        <end position="19"/>
    </location>
</feature>
<dbReference type="OrthoDB" id="2505881at2759"/>
<keyword evidence="2" id="KW-0732">Signal</keyword>
<dbReference type="PANTHER" id="PTHR34618">
    <property type="entry name" value="SURFACE PROTEIN MAS1, PUTATIVE-RELATED"/>
    <property type="match status" value="1"/>
</dbReference>
<protein>
    <submittedName>
        <fullName evidence="3">Uncharacterized protein</fullName>
    </submittedName>
</protein>
<feature type="compositionally biased region" description="Low complexity" evidence="1">
    <location>
        <begin position="412"/>
        <end position="424"/>
    </location>
</feature>
<evidence type="ECO:0000313" key="4">
    <source>
        <dbReference type="Proteomes" id="UP000037035"/>
    </source>
</evidence>
<dbReference type="STRING" id="27349.A0A0L6V3V7"/>
<dbReference type="AlphaFoldDB" id="A0A0L6V3V7"/>
<sequence>MRSLTVPLIALTLIAQTSAHLSLINIYGSNDIVGHAFGVNIYGKYPRAKGELGDVGKTRHAGGDSGVFETGTDDPSPACGSTPELGPIDIPAWMSQAEGDGLPAAYANMSVVVEGFQVNRDGGGPMSCEYNEVGALLSCVVIFTLSCCLLTTNHSNQDATATSWKPMFMTLNQAGNSGIQNQLRTNSTLVMNFPSDAKCIGGWTQTACIVRCRTGVRKRFGGCFAVKLSEALERTLTTTSSAEANDAVLVARPAVTDGSSSSPSMDLSDEQMSLLANQVIIQMKNQGFVFASSSNSTERTSVDASPSSSEEEVSTLPAPSNSALETSVNAQPWSSESSSPSKQAKGVPVETNATVSVPKSSVEQTAPSKLRDAQMSSSSDSSTLDVSIGTKPLLPVLESPAEKTVPSKLWDTKISTSSSNSTTKASDDAKPPVPAPGRPAEQTVPTKQRDAAIISTPYNSTLDASDLADDKLYNNSSGIPSTKPPTPVLNLAEAPLSKS</sequence>
<evidence type="ECO:0000256" key="2">
    <source>
        <dbReference type="SAM" id="SignalP"/>
    </source>
</evidence>
<feature type="compositionally biased region" description="Polar residues" evidence="1">
    <location>
        <begin position="351"/>
        <end position="367"/>
    </location>
</feature>
<feature type="compositionally biased region" description="Polar residues" evidence="1">
    <location>
        <begin position="317"/>
        <end position="333"/>
    </location>
</feature>
<dbReference type="VEuPathDB" id="FungiDB:VP01_2671g3"/>
<keyword evidence="4" id="KW-1185">Reference proteome</keyword>
<evidence type="ECO:0000256" key="1">
    <source>
        <dbReference type="SAM" id="MobiDB-lite"/>
    </source>
</evidence>
<accession>A0A0L6V3V7</accession>